<dbReference type="Pfam" id="PF00593">
    <property type="entry name" value="TonB_dep_Rec_b-barrel"/>
    <property type="match status" value="1"/>
</dbReference>
<dbReference type="PROSITE" id="PS52016">
    <property type="entry name" value="TONB_DEPENDENT_REC_3"/>
    <property type="match status" value="1"/>
</dbReference>
<evidence type="ECO:0000256" key="10">
    <source>
        <dbReference type="ARBA" id="ARBA00023237"/>
    </source>
</evidence>
<organism evidence="16 17">
    <name type="scientific">Umboniibacter marinipuniceus</name>
    <dbReference type="NCBI Taxonomy" id="569599"/>
    <lineage>
        <taxon>Bacteria</taxon>
        <taxon>Pseudomonadati</taxon>
        <taxon>Pseudomonadota</taxon>
        <taxon>Gammaproteobacteria</taxon>
        <taxon>Cellvibrionales</taxon>
        <taxon>Cellvibrionaceae</taxon>
        <taxon>Umboniibacter</taxon>
    </lineage>
</organism>
<feature type="domain" description="TonB-dependent receptor-like beta-barrel" evidence="14">
    <location>
        <begin position="226"/>
        <end position="633"/>
    </location>
</feature>
<protein>
    <submittedName>
        <fullName evidence="16">Outer membrane receptor for ferrienterochelin and colicin</fullName>
    </submittedName>
</protein>
<evidence type="ECO:0000259" key="15">
    <source>
        <dbReference type="Pfam" id="PF07715"/>
    </source>
</evidence>
<keyword evidence="7" id="KW-0406">Ion transport</keyword>
<dbReference type="PANTHER" id="PTHR32552:SF81">
    <property type="entry name" value="TONB-DEPENDENT OUTER MEMBRANE RECEPTOR"/>
    <property type="match status" value="1"/>
</dbReference>
<evidence type="ECO:0000313" key="16">
    <source>
        <dbReference type="EMBL" id="RMA81011.1"/>
    </source>
</evidence>
<keyword evidence="4" id="KW-0410">Iron transport</keyword>
<evidence type="ECO:0000256" key="12">
    <source>
        <dbReference type="RuleBase" id="RU003357"/>
    </source>
</evidence>
<keyword evidence="6" id="KW-0408">Iron</keyword>
<dbReference type="InterPro" id="IPR036942">
    <property type="entry name" value="Beta-barrel_TonB_sf"/>
</dbReference>
<keyword evidence="17" id="KW-1185">Reference proteome</keyword>
<evidence type="ECO:0000256" key="7">
    <source>
        <dbReference type="ARBA" id="ARBA00023065"/>
    </source>
</evidence>
<comment type="subcellular location">
    <subcellularLocation>
        <location evidence="1 11">Cell outer membrane</location>
        <topology evidence="1 11">Multi-pass membrane protein</topology>
    </subcellularLocation>
</comment>
<keyword evidence="8 12" id="KW-0798">TonB box</keyword>
<dbReference type="PANTHER" id="PTHR32552">
    <property type="entry name" value="FERRICHROME IRON RECEPTOR-RELATED"/>
    <property type="match status" value="1"/>
</dbReference>
<dbReference type="SUPFAM" id="SSF56935">
    <property type="entry name" value="Porins"/>
    <property type="match status" value="1"/>
</dbReference>
<evidence type="ECO:0000256" key="5">
    <source>
        <dbReference type="ARBA" id="ARBA00022692"/>
    </source>
</evidence>
<evidence type="ECO:0000256" key="2">
    <source>
        <dbReference type="ARBA" id="ARBA00022448"/>
    </source>
</evidence>
<evidence type="ECO:0000256" key="1">
    <source>
        <dbReference type="ARBA" id="ARBA00004571"/>
    </source>
</evidence>
<dbReference type="OrthoDB" id="7051185at2"/>
<dbReference type="InterPro" id="IPR012910">
    <property type="entry name" value="Plug_dom"/>
</dbReference>
<sequence>MNSARNTLAVAMLSIAAAPSALSQAIEEIVVTANHSDRLLSNSEASTSVVSAEEINQRQATNLAEAVSSLANVNFASGGSNPRFFQIRGIGARSQFVEPLNPSVGLVVDGIEMSGLAAGANLIDTQQVEVLRGPQGTFHGANALAGLIYVAGNRAQQTSSFALELGASRFNTREIGVTANAPINEALAVRIAAKRLTSDGFYFNSYVIDETQNREEHSLRLAIDYTPSTDSEYRLTAYYLDMDNGYDTFNFDNDYTTQSDQPGVDQQETVAASLAATHRGLSQVNIEWNLAVQQSDLLYAYDEDWSYVGFHPWEYSSYDAYFRDANSYNGTVRIRAKDDAPLDWTIGLYTAQRGTDLRREYTYLAGPFSSSFDASTHALFGEATVSINDYSRLLAGARVEQWDADYRDSDGISSAPSETMWGGKLSYEWLLSDTHRFYGLVSRGYKAGGFNSSTELPVALRSYETETLWNTELGVIANGEQFDYRIGIFRQDREDVQIKASRLISRPDGSTQFVDYTANSAEGVSYGIEADTQWRINQSLALQANIGLLHTELNDSSSGLSDRESAHAPSYSATVDLDYQLSTTLSGRVGIEAKDSFYFSTRHEAQSENYVLLNASLNWSLSNWELQLWAKNLTDEVTQTRGFGSFGNNPANGYVTETYVQLGAPRQIGISATANW</sequence>
<comment type="caution">
    <text evidence="16">The sequence shown here is derived from an EMBL/GenBank/DDBJ whole genome shotgun (WGS) entry which is preliminary data.</text>
</comment>
<dbReference type="InterPro" id="IPR000531">
    <property type="entry name" value="Beta-barrel_TonB"/>
</dbReference>
<keyword evidence="13" id="KW-0732">Signal</keyword>
<dbReference type="Gene3D" id="2.40.170.20">
    <property type="entry name" value="TonB-dependent receptor, beta-barrel domain"/>
    <property type="match status" value="1"/>
</dbReference>
<keyword evidence="2 11" id="KW-0813">Transport</keyword>
<feature type="chain" id="PRO_5018048186" evidence="13">
    <location>
        <begin position="24"/>
        <end position="676"/>
    </location>
</feature>
<keyword evidence="5 11" id="KW-0812">Transmembrane</keyword>
<dbReference type="AlphaFoldDB" id="A0A3M0A787"/>
<evidence type="ECO:0000256" key="4">
    <source>
        <dbReference type="ARBA" id="ARBA00022496"/>
    </source>
</evidence>
<reference evidence="16 17" key="1">
    <citation type="submission" date="2018-10" db="EMBL/GenBank/DDBJ databases">
        <title>Genomic Encyclopedia of Type Strains, Phase IV (KMG-IV): sequencing the most valuable type-strain genomes for metagenomic binning, comparative biology and taxonomic classification.</title>
        <authorList>
            <person name="Goeker M."/>
        </authorList>
    </citation>
    <scope>NUCLEOTIDE SEQUENCE [LARGE SCALE GENOMIC DNA]</scope>
    <source>
        <strain evidence="16 17">DSM 25080</strain>
    </source>
</reference>
<evidence type="ECO:0000313" key="17">
    <source>
        <dbReference type="Proteomes" id="UP000267187"/>
    </source>
</evidence>
<dbReference type="Proteomes" id="UP000267187">
    <property type="component" value="Unassembled WGS sequence"/>
</dbReference>
<dbReference type="RefSeq" id="WP_121876180.1">
    <property type="nucleotide sequence ID" value="NZ_REFJ01000002.1"/>
</dbReference>
<comment type="similarity">
    <text evidence="11 12">Belongs to the TonB-dependent receptor family.</text>
</comment>
<keyword evidence="10 11" id="KW-0998">Cell outer membrane</keyword>
<dbReference type="GO" id="GO:0006826">
    <property type="term" value="P:iron ion transport"/>
    <property type="evidence" value="ECO:0007669"/>
    <property type="project" value="UniProtKB-KW"/>
</dbReference>
<evidence type="ECO:0000256" key="6">
    <source>
        <dbReference type="ARBA" id="ARBA00023004"/>
    </source>
</evidence>
<name>A0A3M0A787_9GAMM</name>
<evidence type="ECO:0000256" key="13">
    <source>
        <dbReference type="SAM" id="SignalP"/>
    </source>
</evidence>
<evidence type="ECO:0000256" key="3">
    <source>
        <dbReference type="ARBA" id="ARBA00022452"/>
    </source>
</evidence>
<gene>
    <name evidence="16" type="ORF">DFR27_0801</name>
</gene>
<evidence type="ECO:0000256" key="8">
    <source>
        <dbReference type="ARBA" id="ARBA00023077"/>
    </source>
</evidence>
<keyword evidence="16" id="KW-0675">Receptor</keyword>
<dbReference type="InterPro" id="IPR039426">
    <property type="entry name" value="TonB-dep_rcpt-like"/>
</dbReference>
<proteinExistence type="inferred from homology"/>
<dbReference type="Pfam" id="PF07715">
    <property type="entry name" value="Plug"/>
    <property type="match status" value="1"/>
</dbReference>
<feature type="domain" description="TonB-dependent receptor plug" evidence="15">
    <location>
        <begin position="42"/>
        <end position="146"/>
    </location>
</feature>
<evidence type="ECO:0000259" key="14">
    <source>
        <dbReference type="Pfam" id="PF00593"/>
    </source>
</evidence>
<keyword evidence="3 11" id="KW-1134">Transmembrane beta strand</keyword>
<evidence type="ECO:0000256" key="11">
    <source>
        <dbReference type="PROSITE-ProRule" id="PRU01360"/>
    </source>
</evidence>
<accession>A0A3M0A787</accession>
<evidence type="ECO:0000256" key="9">
    <source>
        <dbReference type="ARBA" id="ARBA00023136"/>
    </source>
</evidence>
<dbReference type="EMBL" id="REFJ01000002">
    <property type="protein sequence ID" value="RMA81011.1"/>
    <property type="molecule type" value="Genomic_DNA"/>
</dbReference>
<keyword evidence="9 11" id="KW-0472">Membrane</keyword>
<feature type="signal peptide" evidence="13">
    <location>
        <begin position="1"/>
        <end position="23"/>
    </location>
</feature>
<dbReference type="GO" id="GO:0009279">
    <property type="term" value="C:cell outer membrane"/>
    <property type="evidence" value="ECO:0007669"/>
    <property type="project" value="UniProtKB-SubCell"/>
</dbReference>